<proteinExistence type="inferred from homology"/>
<dbReference type="Gene3D" id="1.10.150.240">
    <property type="entry name" value="Putative phosphatase, domain 2"/>
    <property type="match status" value="1"/>
</dbReference>
<dbReference type="NCBIfam" id="TIGR01428">
    <property type="entry name" value="HAD_type_II"/>
    <property type="match status" value="1"/>
</dbReference>
<dbReference type="InterPro" id="IPR023214">
    <property type="entry name" value="HAD_sf"/>
</dbReference>
<dbReference type="PANTHER" id="PTHR43316">
    <property type="entry name" value="HYDROLASE, HALOACID DELAHOGENASE-RELATED"/>
    <property type="match status" value="1"/>
</dbReference>
<accession>A0A1G9FG51</accession>
<evidence type="ECO:0000256" key="2">
    <source>
        <dbReference type="ARBA" id="ARBA00022801"/>
    </source>
</evidence>
<dbReference type="InterPro" id="IPR006328">
    <property type="entry name" value="2-HAD"/>
</dbReference>
<dbReference type="GO" id="GO:0019120">
    <property type="term" value="F:hydrolase activity, acting on acid halide bonds, in C-halide compounds"/>
    <property type="evidence" value="ECO:0007669"/>
    <property type="project" value="InterPro"/>
</dbReference>
<evidence type="ECO:0000313" key="3">
    <source>
        <dbReference type="EMBL" id="SDK87123.1"/>
    </source>
</evidence>
<evidence type="ECO:0000256" key="1">
    <source>
        <dbReference type="ARBA" id="ARBA00008106"/>
    </source>
</evidence>
<dbReference type="SUPFAM" id="SSF56784">
    <property type="entry name" value="HAD-like"/>
    <property type="match status" value="1"/>
</dbReference>
<name>A0A1G9FG51_9ACTN</name>
<dbReference type="Gene3D" id="3.40.50.1000">
    <property type="entry name" value="HAD superfamily/HAD-like"/>
    <property type="match status" value="1"/>
</dbReference>
<keyword evidence="2" id="KW-0378">Hydrolase</keyword>
<dbReference type="SFLD" id="SFLDG01129">
    <property type="entry name" value="C1.5:_HAD__Beta-PGM__Phosphata"/>
    <property type="match status" value="1"/>
</dbReference>
<dbReference type="SFLD" id="SFLDS00003">
    <property type="entry name" value="Haloacid_Dehalogenase"/>
    <property type="match status" value="1"/>
</dbReference>
<dbReference type="RefSeq" id="WP_091046212.1">
    <property type="nucleotide sequence ID" value="NZ_FNGF01000002.1"/>
</dbReference>
<reference evidence="4" key="1">
    <citation type="submission" date="2016-10" db="EMBL/GenBank/DDBJ databases">
        <authorList>
            <person name="Varghese N."/>
            <person name="Submissions S."/>
        </authorList>
    </citation>
    <scope>NUCLEOTIDE SEQUENCE [LARGE SCALE GENOMIC DNA]</scope>
    <source>
        <strain evidence="4">CGMCC 4.3147</strain>
    </source>
</reference>
<dbReference type="NCBIfam" id="TIGR01493">
    <property type="entry name" value="HAD-SF-IA-v2"/>
    <property type="match status" value="1"/>
</dbReference>
<dbReference type="Proteomes" id="UP000198662">
    <property type="component" value="Unassembled WGS sequence"/>
</dbReference>
<dbReference type="STRING" id="380244.SAMN05216298_1757"/>
<evidence type="ECO:0000313" key="4">
    <source>
        <dbReference type="Proteomes" id="UP000198662"/>
    </source>
</evidence>
<dbReference type="PANTHER" id="PTHR43316:SF3">
    <property type="entry name" value="HALOACID DEHALOGENASE, TYPE II (AFU_ORTHOLOGUE AFUA_2G07750)-RELATED"/>
    <property type="match status" value="1"/>
</dbReference>
<dbReference type="InterPro" id="IPR036412">
    <property type="entry name" value="HAD-like_sf"/>
</dbReference>
<dbReference type="InterPro" id="IPR051540">
    <property type="entry name" value="S-2-haloacid_dehalogenase"/>
</dbReference>
<keyword evidence="4" id="KW-1185">Reference proteome</keyword>
<protein>
    <submittedName>
        <fullName evidence="3">2-haloacid dehalogenase</fullName>
    </submittedName>
</protein>
<comment type="similarity">
    <text evidence="1">Belongs to the HAD-like hydrolase superfamily. S-2-haloalkanoic acid dehalogenase family.</text>
</comment>
<dbReference type="AlphaFoldDB" id="A0A1G9FG51"/>
<dbReference type="InterPro" id="IPR023198">
    <property type="entry name" value="PGP-like_dom2"/>
</dbReference>
<gene>
    <name evidence="3" type="ORF">SAMN05216298_1757</name>
</gene>
<sequence>MTLQIDAVVFDVLGTMVDEPRGLTAALREAAPGADTGALLALWQRHIEREQDRVVTGDRPFATADALDREAAEAVAAHAGITDPAVLDRLAGAGRRHPAWEDSAAGLERIARRHPVLALSNANRAALLHLTAGAGLRWHQALSAADARTYKPAPEVYRLAVEAVGVPPERLLMVAAHAWDLRGAQAIGMRTAYVRRPVGDPPKETDTFDLHAESLGELAEALEAA</sequence>
<dbReference type="InterPro" id="IPR006439">
    <property type="entry name" value="HAD-SF_hydro_IA"/>
</dbReference>
<dbReference type="PRINTS" id="PR00413">
    <property type="entry name" value="HADHALOGNASE"/>
</dbReference>
<dbReference type="Pfam" id="PF00702">
    <property type="entry name" value="Hydrolase"/>
    <property type="match status" value="1"/>
</dbReference>
<organism evidence="3 4">
    <name type="scientific">Glycomyces sambucus</name>
    <dbReference type="NCBI Taxonomy" id="380244"/>
    <lineage>
        <taxon>Bacteria</taxon>
        <taxon>Bacillati</taxon>
        <taxon>Actinomycetota</taxon>
        <taxon>Actinomycetes</taxon>
        <taxon>Glycomycetales</taxon>
        <taxon>Glycomycetaceae</taxon>
        <taxon>Glycomyces</taxon>
    </lineage>
</organism>
<dbReference type="EMBL" id="FNGF01000002">
    <property type="protein sequence ID" value="SDK87123.1"/>
    <property type="molecule type" value="Genomic_DNA"/>
</dbReference>
<dbReference type="OrthoDB" id="3774052at2"/>